<dbReference type="Proteomes" id="UP001230466">
    <property type="component" value="Unassembled WGS sequence"/>
</dbReference>
<feature type="domain" description="Methyltransferase FkbM" evidence="1">
    <location>
        <begin position="11"/>
        <end position="181"/>
    </location>
</feature>
<accession>A0AAW8CQC8</accession>
<dbReference type="AlphaFoldDB" id="A0AAW8CQC8"/>
<dbReference type="GO" id="GO:0008168">
    <property type="term" value="F:methyltransferase activity"/>
    <property type="evidence" value="ECO:0007669"/>
    <property type="project" value="UniProtKB-KW"/>
</dbReference>
<sequence>MQHATQKLIYDVGMCQGEDTDFYLKKGFNVIGFEANPSLVKQCKIRFKNAIQTGQLIIIEGAIIDFKTSDLGNNTNYNVIFFKNNQNPVWGTVVKEWAIRNAQVYSTSSETIEVPAINFSECLAQYGIPYYLKIDIEGMDLACLKALLDFEQRPDYISLESEKTSFEKLILEIKLLKKLGYDHFQAINQMTIPQQKEPCNTQEGHYVKHLFPFGSSGLFGRDLPNNWKTDSQIFTQYQKIFRGYELFGDNGKLRGHPDFEGILAIVNEFAESPIPGWYNTHAKHQSVLG</sequence>
<dbReference type="InterPro" id="IPR006342">
    <property type="entry name" value="FkbM_mtfrase"/>
</dbReference>
<dbReference type="EMBL" id="JASAYJ010000020">
    <property type="protein sequence ID" value="MDP8187831.1"/>
    <property type="molecule type" value="Genomic_DNA"/>
</dbReference>
<dbReference type="GO" id="GO:0032259">
    <property type="term" value="P:methylation"/>
    <property type="evidence" value="ECO:0007669"/>
    <property type="project" value="UniProtKB-KW"/>
</dbReference>
<comment type="caution">
    <text evidence="2">The sequence shown here is derived from an EMBL/GenBank/DDBJ whole genome shotgun (WGS) entry which is preliminary data.</text>
</comment>
<evidence type="ECO:0000259" key="1">
    <source>
        <dbReference type="Pfam" id="PF05050"/>
    </source>
</evidence>
<keyword evidence="2" id="KW-0808">Transferase</keyword>
<evidence type="ECO:0000313" key="2">
    <source>
        <dbReference type="EMBL" id="MDP8187831.1"/>
    </source>
</evidence>
<gene>
    <name evidence="2" type="ORF">QJU78_08670</name>
</gene>
<dbReference type="InterPro" id="IPR029063">
    <property type="entry name" value="SAM-dependent_MTases_sf"/>
</dbReference>
<keyword evidence="2" id="KW-0489">Methyltransferase</keyword>
<protein>
    <submittedName>
        <fullName evidence="2">FkbM family methyltransferase</fullName>
    </submittedName>
</protein>
<organism evidence="2 3">
    <name type="scientific">Pasteurella atlantica</name>
    <dbReference type="NCBI Taxonomy" id="2827233"/>
    <lineage>
        <taxon>Bacteria</taxon>
        <taxon>Pseudomonadati</taxon>
        <taxon>Pseudomonadota</taxon>
        <taxon>Gammaproteobacteria</taxon>
        <taxon>Pasteurellales</taxon>
        <taxon>Pasteurellaceae</taxon>
        <taxon>Pasteurella</taxon>
    </lineage>
</organism>
<dbReference type="Pfam" id="PF05050">
    <property type="entry name" value="Methyltransf_21"/>
    <property type="match status" value="1"/>
</dbReference>
<dbReference type="Gene3D" id="3.40.50.150">
    <property type="entry name" value="Vaccinia Virus protein VP39"/>
    <property type="match status" value="1"/>
</dbReference>
<dbReference type="RefSeq" id="WP_213156427.1">
    <property type="nucleotide sequence ID" value="NZ_JASAVV010000020.1"/>
</dbReference>
<proteinExistence type="predicted"/>
<reference evidence="2" key="1">
    <citation type="journal article" date="2023" name="Front. Microbiol.">
        <title>Phylogeography and host specificity of Pasteurellaceae pathogenic to sea-farmed fish in the north-east Atlantic.</title>
        <authorList>
            <person name="Gulla S."/>
            <person name="Colquhoun D.J."/>
            <person name="Olsen A.B."/>
            <person name="Spilsberg B."/>
            <person name="Lagesen K."/>
            <person name="Aakesson C.P."/>
            <person name="Strom S."/>
            <person name="Manji F."/>
            <person name="Birkbeck T.H."/>
            <person name="Nilsen H.K."/>
        </authorList>
    </citation>
    <scope>NUCLEOTIDE SEQUENCE</scope>
    <source>
        <strain evidence="2">VIB1234</strain>
    </source>
</reference>
<name>A0AAW8CQC8_9PAST</name>
<evidence type="ECO:0000313" key="3">
    <source>
        <dbReference type="Proteomes" id="UP001230466"/>
    </source>
</evidence>
<dbReference type="SUPFAM" id="SSF53335">
    <property type="entry name" value="S-adenosyl-L-methionine-dependent methyltransferases"/>
    <property type="match status" value="1"/>
</dbReference>